<dbReference type="EMBL" id="NTFS01000099">
    <property type="protein sequence ID" value="PAX55231.1"/>
    <property type="molecule type" value="Genomic_DNA"/>
</dbReference>
<evidence type="ECO:0000313" key="3">
    <source>
        <dbReference type="EMBL" id="PAX55231.1"/>
    </source>
</evidence>
<feature type="domain" description="Methyltransferase" evidence="2">
    <location>
        <begin position="33"/>
        <end position="125"/>
    </location>
</feature>
<organism evidence="3 4">
    <name type="scientific">Brunnivagina elsteri CCALA 953</name>
    <dbReference type="NCBI Taxonomy" id="987040"/>
    <lineage>
        <taxon>Bacteria</taxon>
        <taxon>Bacillati</taxon>
        <taxon>Cyanobacteriota</taxon>
        <taxon>Cyanophyceae</taxon>
        <taxon>Nostocales</taxon>
        <taxon>Calotrichaceae</taxon>
        <taxon>Brunnivagina</taxon>
    </lineage>
</organism>
<name>A0A2A2TJP2_9CYAN</name>
<evidence type="ECO:0000313" key="4">
    <source>
        <dbReference type="Proteomes" id="UP000218238"/>
    </source>
</evidence>
<accession>A0A2A2TJP2</accession>
<dbReference type="InterPro" id="IPR041698">
    <property type="entry name" value="Methyltransf_25"/>
</dbReference>
<dbReference type="GO" id="GO:0032259">
    <property type="term" value="P:methylation"/>
    <property type="evidence" value="ECO:0007669"/>
    <property type="project" value="UniProtKB-KW"/>
</dbReference>
<proteinExistence type="predicted"/>
<evidence type="ECO:0000259" key="2">
    <source>
        <dbReference type="Pfam" id="PF13649"/>
    </source>
</evidence>
<sequence length="195" mass="21659">MWNERYSQTEYAFGKNPNDFLVEVIQQIPKGIVLCLAEGEGRNAVYLAQQGCQVTAVDASPVGLEKAHKLAAERSVKIETIVTDLADFTIQPNSWDAIVSIFCHLPPNLRANIHRQVVSGLRSGGVFVLEAYTPRQLEFKTGGPPNADLMMELTTLRQELDGLEFKQTAEVEREIQEGLFHQGHSAIVQLLAMKP</sequence>
<keyword evidence="1 3" id="KW-0808">Transferase</keyword>
<dbReference type="InterPro" id="IPR029063">
    <property type="entry name" value="SAM-dependent_MTases_sf"/>
</dbReference>
<reference evidence="3 4" key="1">
    <citation type="submission" date="2017-08" db="EMBL/GenBank/DDBJ databases">
        <title>Draft genome sequence of filamentous cyanobacterium Calothrix elsteri CCALA 953.</title>
        <authorList>
            <person name="Gagunashvili A.N."/>
            <person name="Elster J."/>
            <person name="Andresson O.S."/>
        </authorList>
    </citation>
    <scope>NUCLEOTIDE SEQUENCE [LARGE SCALE GENOMIC DNA]</scope>
    <source>
        <strain evidence="3 4">CCALA 953</strain>
    </source>
</reference>
<dbReference type="PANTHER" id="PTHR43861:SF3">
    <property type="entry name" value="PUTATIVE (AFU_ORTHOLOGUE AFUA_2G14390)-RELATED"/>
    <property type="match status" value="1"/>
</dbReference>
<dbReference type="Gene3D" id="3.40.50.150">
    <property type="entry name" value="Vaccinia Virus protein VP39"/>
    <property type="match status" value="1"/>
</dbReference>
<dbReference type="CDD" id="cd02440">
    <property type="entry name" value="AdoMet_MTases"/>
    <property type="match status" value="1"/>
</dbReference>
<dbReference type="SUPFAM" id="SSF53335">
    <property type="entry name" value="S-adenosyl-L-methionine-dependent methyltransferases"/>
    <property type="match status" value="1"/>
</dbReference>
<dbReference type="Proteomes" id="UP000218238">
    <property type="component" value="Unassembled WGS sequence"/>
</dbReference>
<gene>
    <name evidence="3" type="ORF">CK510_11190</name>
</gene>
<keyword evidence="4" id="KW-1185">Reference proteome</keyword>
<protein>
    <submittedName>
        <fullName evidence="3">SAM-dependent methyltransferase</fullName>
    </submittedName>
</protein>
<keyword evidence="3" id="KW-0489">Methyltransferase</keyword>
<evidence type="ECO:0000256" key="1">
    <source>
        <dbReference type="ARBA" id="ARBA00022679"/>
    </source>
</evidence>
<dbReference type="GO" id="GO:0008168">
    <property type="term" value="F:methyltransferase activity"/>
    <property type="evidence" value="ECO:0007669"/>
    <property type="project" value="UniProtKB-KW"/>
</dbReference>
<dbReference type="Pfam" id="PF13649">
    <property type="entry name" value="Methyltransf_25"/>
    <property type="match status" value="1"/>
</dbReference>
<dbReference type="OrthoDB" id="9804312at2"/>
<dbReference type="AlphaFoldDB" id="A0A2A2TJP2"/>
<dbReference type="PANTHER" id="PTHR43861">
    <property type="entry name" value="TRANS-ACONITATE 2-METHYLTRANSFERASE-RELATED"/>
    <property type="match status" value="1"/>
</dbReference>
<comment type="caution">
    <text evidence="3">The sequence shown here is derived from an EMBL/GenBank/DDBJ whole genome shotgun (WGS) entry which is preliminary data.</text>
</comment>
<dbReference type="RefSeq" id="WP_095721777.1">
    <property type="nucleotide sequence ID" value="NZ_NTFS01000099.1"/>
</dbReference>